<dbReference type="AlphaFoldDB" id="A0A0L8I117"/>
<protein>
    <submittedName>
        <fullName evidence="1">Uncharacterized protein</fullName>
    </submittedName>
</protein>
<proteinExistence type="predicted"/>
<evidence type="ECO:0000313" key="1">
    <source>
        <dbReference type="EMBL" id="KOF94745.1"/>
    </source>
</evidence>
<organism evidence="1">
    <name type="scientific">Octopus bimaculoides</name>
    <name type="common">California two-spotted octopus</name>
    <dbReference type="NCBI Taxonomy" id="37653"/>
    <lineage>
        <taxon>Eukaryota</taxon>
        <taxon>Metazoa</taxon>
        <taxon>Spiralia</taxon>
        <taxon>Lophotrochozoa</taxon>
        <taxon>Mollusca</taxon>
        <taxon>Cephalopoda</taxon>
        <taxon>Coleoidea</taxon>
        <taxon>Octopodiformes</taxon>
        <taxon>Octopoda</taxon>
        <taxon>Incirrata</taxon>
        <taxon>Octopodidae</taxon>
        <taxon>Octopus</taxon>
    </lineage>
</organism>
<gene>
    <name evidence="1" type="ORF">OCBIM_22000703mg</name>
</gene>
<accession>A0A0L8I117</accession>
<sequence>MYCIVIMICGCWPNKPATQPVDRVEMDSLVSISDRYITEDKPPMARAYC</sequence>
<dbReference type="EMBL" id="KQ416877">
    <property type="protein sequence ID" value="KOF94745.1"/>
    <property type="molecule type" value="Genomic_DNA"/>
</dbReference>
<name>A0A0L8I117_OCTBM</name>
<reference evidence="1" key="1">
    <citation type="submission" date="2015-07" db="EMBL/GenBank/DDBJ databases">
        <title>MeaNS - Measles Nucleotide Surveillance Program.</title>
        <authorList>
            <person name="Tran T."/>
            <person name="Druce J."/>
        </authorList>
    </citation>
    <scope>NUCLEOTIDE SEQUENCE</scope>
    <source>
        <strain evidence="1">UCB-OBI-ISO-001</strain>
        <tissue evidence="1">Gonad</tissue>
    </source>
</reference>